<protein>
    <recommendedName>
        <fullName evidence="3">DNA-binding protein</fullName>
    </recommendedName>
</protein>
<evidence type="ECO:0000313" key="1">
    <source>
        <dbReference type="EMBL" id="APO81760.1"/>
    </source>
</evidence>
<organism evidence="1 2">
    <name type="scientific">Pseudomonas putida</name>
    <name type="common">Arthrobacter siderocapsulatus</name>
    <dbReference type="NCBI Taxonomy" id="303"/>
    <lineage>
        <taxon>Bacteria</taxon>
        <taxon>Pseudomonadati</taxon>
        <taxon>Pseudomonadota</taxon>
        <taxon>Gammaproteobacteria</taxon>
        <taxon>Pseudomonadales</taxon>
        <taxon>Pseudomonadaceae</taxon>
        <taxon>Pseudomonas</taxon>
    </lineage>
</organism>
<proteinExistence type="predicted"/>
<evidence type="ECO:0000313" key="2">
    <source>
        <dbReference type="Proteomes" id="UP000185146"/>
    </source>
</evidence>
<accession>A0A1L5PNN0</accession>
<name>A0A1L5PNN0_PSEPU</name>
<dbReference type="RefSeq" id="WP_075044675.1">
    <property type="nucleotide sequence ID" value="NZ_CP018743.1"/>
</dbReference>
<dbReference type="AlphaFoldDB" id="A0A1L5PNN0"/>
<gene>
    <name evidence="1" type="ORF">BL240_10020</name>
</gene>
<dbReference type="Proteomes" id="UP000185146">
    <property type="component" value="Chromosome"/>
</dbReference>
<evidence type="ECO:0008006" key="3">
    <source>
        <dbReference type="Google" id="ProtNLM"/>
    </source>
</evidence>
<dbReference type="EMBL" id="CP018743">
    <property type="protein sequence ID" value="APO81760.1"/>
    <property type="molecule type" value="Genomic_DNA"/>
</dbReference>
<reference evidence="1 2" key="1">
    <citation type="submission" date="2016-12" db="EMBL/GenBank/DDBJ databases">
        <title>Draft Genome Sequence of Mercury Resistant Pseudomonas DRA525.</title>
        <authorList>
            <person name="Drace K.M."/>
        </authorList>
    </citation>
    <scope>NUCLEOTIDE SEQUENCE [LARGE SCALE GENOMIC DNA]</scope>
    <source>
        <strain evidence="1 2">DRA525</strain>
    </source>
</reference>
<sequence length="90" mass="9825">MISVTIGISSHSSQAAVGPAITPAPAKLTTMKELAELLKMDRSAARRYVMRLGHVPKRARTASSGFQTALVFDHDQVRQIVEARQKDGYC</sequence>